<gene>
    <name evidence="1" type="ORF">L914_13211</name>
</gene>
<accession>W2MXE0</accession>
<proteinExistence type="predicted"/>
<dbReference type="AlphaFoldDB" id="W2MXE0"/>
<protein>
    <submittedName>
        <fullName evidence="1">Uncharacterized protein</fullName>
    </submittedName>
</protein>
<evidence type="ECO:0000313" key="1">
    <source>
        <dbReference type="EMBL" id="ETM40950.1"/>
    </source>
</evidence>
<reference evidence="1" key="1">
    <citation type="submission" date="2013-11" db="EMBL/GenBank/DDBJ databases">
        <title>The Genome Sequence of Phytophthora parasitica IAC_01/95.</title>
        <authorList>
            <consortium name="The Broad Institute Genomics Platform"/>
            <person name="Russ C."/>
            <person name="Tyler B."/>
            <person name="Panabieres F."/>
            <person name="Shan W."/>
            <person name="Tripathy S."/>
            <person name="Grunwald N."/>
            <person name="Machado M."/>
            <person name="Johnson C.S."/>
            <person name="Arredondo F."/>
            <person name="Hong C."/>
            <person name="Coffey M."/>
            <person name="Young S.K."/>
            <person name="Zeng Q."/>
            <person name="Gargeya S."/>
            <person name="Fitzgerald M."/>
            <person name="Abouelleil A."/>
            <person name="Alvarado L."/>
            <person name="Chapman S.B."/>
            <person name="Gainer-Dewar J."/>
            <person name="Goldberg J."/>
            <person name="Griggs A."/>
            <person name="Gujja S."/>
            <person name="Hansen M."/>
            <person name="Howarth C."/>
            <person name="Imamovic A."/>
            <person name="Ireland A."/>
            <person name="Larimer J."/>
            <person name="McCowan C."/>
            <person name="Murphy C."/>
            <person name="Pearson M."/>
            <person name="Poon T.W."/>
            <person name="Priest M."/>
            <person name="Roberts A."/>
            <person name="Saif S."/>
            <person name="Shea T."/>
            <person name="Sykes S."/>
            <person name="Wortman J."/>
            <person name="Nusbaum C."/>
            <person name="Birren B."/>
        </authorList>
    </citation>
    <scope>NUCLEOTIDE SEQUENCE [LARGE SCALE GENOMIC DNA]</scope>
    <source>
        <strain evidence="1">IAC_01/95</strain>
    </source>
</reference>
<dbReference type="EMBL" id="KI694264">
    <property type="protein sequence ID" value="ETM40950.1"/>
    <property type="molecule type" value="Genomic_DNA"/>
</dbReference>
<sequence length="38" mass="4535">MKNAWKCCHNEADMKNAWKCSHNEADMKTLNETLRLRL</sequence>
<dbReference type="Proteomes" id="UP000054532">
    <property type="component" value="Unassembled WGS sequence"/>
</dbReference>
<organism evidence="1">
    <name type="scientific">Phytophthora nicotianae</name>
    <name type="common">Potato buckeye rot agent</name>
    <name type="synonym">Phytophthora parasitica</name>
    <dbReference type="NCBI Taxonomy" id="4792"/>
    <lineage>
        <taxon>Eukaryota</taxon>
        <taxon>Sar</taxon>
        <taxon>Stramenopiles</taxon>
        <taxon>Oomycota</taxon>
        <taxon>Peronosporomycetes</taxon>
        <taxon>Peronosporales</taxon>
        <taxon>Peronosporaceae</taxon>
        <taxon>Phytophthora</taxon>
    </lineage>
</organism>
<name>W2MXE0_PHYNI</name>